<dbReference type="Pfam" id="PF09861">
    <property type="entry name" value="Lar_N"/>
    <property type="match status" value="1"/>
</dbReference>
<organism evidence="2 3">
    <name type="scientific">Candidatus Nephthysia bennettiae</name>
    <dbReference type="NCBI Taxonomy" id="3127016"/>
    <lineage>
        <taxon>Bacteria</taxon>
        <taxon>Bacillati</taxon>
        <taxon>Candidatus Dormiibacterota</taxon>
        <taxon>Candidatus Dormibacteria</taxon>
        <taxon>Candidatus Dormibacterales</taxon>
        <taxon>Candidatus Dormibacteraceae</taxon>
        <taxon>Candidatus Nephthysia</taxon>
    </lineage>
</organism>
<protein>
    <submittedName>
        <fullName evidence="2">DUF2088 domain-containing protein</fullName>
    </submittedName>
</protein>
<name>A0A934KDV7_9BACT</name>
<feature type="domain" description="LarA-like N-terminal" evidence="1">
    <location>
        <begin position="3"/>
        <end position="153"/>
    </location>
</feature>
<reference evidence="2" key="1">
    <citation type="submission" date="2020-10" db="EMBL/GenBank/DDBJ databases">
        <title>Ca. Dormibacterota MAGs.</title>
        <authorList>
            <person name="Montgomery K."/>
        </authorList>
    </citation>
    <scope>NUCLEOTIDE SEQUENCE [LARGE SCALE GENOMIC DNA]</scope>
    <source>
        <strain evidence="2">SC8812_S17_10</strain>
    </source>
</reference>
<dbReference type="InterPro" id="IPR018657">
    <property type="entry name" value="LarA-like_N"/>
</dbReference>
<dbReference type="EMBL" id="JAEKNR010000239">
    <property type="protein sequence ID" value="MBJ7601213.1"/>
    <property type="molecule type" value="Genomic_DNA"/>
</dbReference>
<accession>A0A934KDV7</accession>
<gene>
    <name evidence="2" type="ORF">JF922_24460</name>
</gene>
<dbReference type="InterPro" id="IPR048068">
    <property type="entry name" value="LarA-like"/>
</dbReference>
<sequence length="406" mass="44555">MDGKRVLVLIPDGTRRAPIPLMFRLLHEELAGRVARLDYLVALGTHPPMSDAAVERLVGVSAGERRERFPGVGVFNHAWDRPEALERIGSIPAAEVEQLTGGLVAEEIEVVLNRLILDYDQLIICGPVFPHEVAGFSGGATYLFPGIAGAGIINSTRWLGALVTSLGSIGVKDTPVRRVIHRAAEQVPRPLLCIALVVRGQSFHGMYVGSHVEAWSAAADLSAQLEIVQVPRAFRRVLSMPSRMYDDLWTAAKAMYKTEPAVADRGEVIIYAPHLTEVSYTHGRLIDEVGYHVRDYFLRQPGRFHHVPGMIKAHSTHVKGSGSYDAASGVEEPRIAVTLATGIPEDRCRRVNLGFLDHREIDPGDWVNREEDGLLCVSNAGEVLYRAADLFGETPPVRSRTRTAGY</sequence>
<dbReference type="PANTHER" id="PTHR33171:SF17">
    <property type="entry name" value="LARA-LIKE N-TERMINAL DOMAIN-CONTAINING PROTEIN"/>
    <property type="match status" value="1"/>
</dbReference>
<dbReference type="PANTHER" id="PTHR33171">
    <property type="entry name" value="LAR_N DOMAIN-CONTAINING PROTEIN"/>
    <property type="match status" value="1"/>
</dbReference>
<proteinExistence type="predicted"/>
<evidence type="ECO:0000313" key="3">
    <source>
        <dbReference type="Proteomes" id="UP000612893"/>
    </source>
</evidence>
<evidence type="ECO:0000313" key="2">
    <source>
        <dbReference type="EMBL" id="MBJ7601213.1"/>
    </source>
</evidence>
<evidence type="ECO:0000259" key="1">
    <source>
        <dbReference type="Pfam" id="PF09861"/>
    </source>
</evidence>
<dbReference type="AlphaFoldDB" id="A0A934KDV7"/>
<dbReference type="InterPro" id="IPR043166">
    <property type="entry name" value="LarA-like_C"/>
</dbReference>
<dbReference type="Gene3D" id="3.90.226.30">
    <property type="match status" value="1"/>
</dbReference>
<dbReference type="Proteomes" id="UP000612893">
    <property type="component" value="Unassembled WGS sequence"/>
</dbReference>
<keyword evidence="3" id="KW-1185">Reference proteome</keyword>
<dbReference type="Gene3D" id="3.40.50.11440">
    <property type="match status" value="1"/>
</dbReference>
<comment type="caution">
    <text evidence="2">The sequence shown here is derived from an EMBL/GenBank/DDBJ whole genome shotgun (WGS) entry which is preliminary data.</text>
</comment>